<feature type="compositionally biased region" description="Polar residues" evidence="1">
    <location>
        <begin position="73"/>
        <end position="82"/>
    </location>
</feature>
<name>A0A2C9WB79_MANES</name>
<accession>A0A2C9WB79</accession>
<dbReference type="Gramene" id="Manes.02G055200.1.v8.1">
    <property type="protein sequence ID" value="Manes.02G055200.1.v8.1.CDS"/>
    <property type="gene ID" value="Manes.02G055200.v8.1"/>
</dbReference>
<dbReference type="AlphaFoldDB" id="A0A2C9WB79"/>
<dbReference type="OMA" id="NNTHMEA"/>
<feature type="compositionally biased region" description="Low complexity" evidence="1">
    <location>
        <begin position="35"/>
        <end position="47"/>
    </location>
</feature>
<feature type="region of interest" description="Disordered" evidence="1">
    <location>
        <begin position="1"/>
        <end position="103"/>
    </location>
</feature>
<proteinExistence type="predicted"/>
<comment type="caution">
    <text evidence="2">The sequence shown here is derived from an EMBL/GenBank/DDBJ whole genome shotgun (WGS) entry which is preliminary data.</text>
</comment>
<evidence type="ECO:0000313" key="3">
    <source>
        <dbReference type="Proteomes" id="UP000091857"/>
    </source>
</evidence>
<gene>
    <name evidence="2" type="ORF">MANES_02G055200v8</name>
</gene>
<evidence type="ECO:0000256" key="1">
    <source>
        <dbReference type="SAM" id="MobiDB-lite"/>
    </source>
</evidence>
<dbReference type="EMBL" id="CM004388">
    <property type="protein sequence ID" value="OAY56914.1"/>
    <property type="molecule type" value="Genomic_DNA"/>
</dbReference>
<dbReference type="STRING" id="3983.A0A2C9WB79"/>
<dbReference type="OrthoDB" id="676141at2759"/>
<dbReference type="Proteomes" id="UP000091857">
    <property type="component" value="Chromosome 2"/>
</dbReference>
<feature type="region of interest" description="Disordered" evidence="1">
    <location>
        <begin position="250"/>
        <end position="280"/>
    </location>
</feature>
<feature type="region of interest" description="Disordered" evidence="1">
    <location>
        <begin position="179"/>
        <end position="236"/>
    </location>
</feature>
<keyword evidence="3" id="KW-1185">Reference proteome</keyword>
<dbReference type="PANTHER" id="PTHR33673:SF36">
    <property type="entry name" value="MYB-LIKE PROTEIN Q"/>
    <property type="match status" value="1"/>
</dbReference>
<reference evidence="3" key="1">
    <citation type="journal article" date="2016" name="Nat. Biotechnol.">
        <title>Sequencing wild and cultivated cassava and related species reveals extensive interspecific hybridization and genetic diversity.</title>
        <authorList>
            <person name="Bredeson J.V."/>
            <person name="Lyons J.B."/>
            <person name="Prochnik S.E."/>
            <person name="Wu G.A."/>
            <person name="Ha C.M."/>
            <person name="Edsinger-Gonzales E."/>
            <person name="Grimwood J."/>
            <person name="Schmutz J."/>
            <person name="Rabbi I.Y."/>
            <person name="Egesi C."/>
            <person name="Nauluvula P."/>
            <person name="Lebot V."/>
            <person name="Ndunguru J."/>
            <person name="Mkamilo G."/>
            <person name="Bart R.S."/>
            <person name="Setter T.L."/>
            <person name="Gleadow R.M."/>
            <person name="Kulakow P."/>
            <person name="Ferguson M.E."/>
            <person name="Rounsley S."/>
            <person name="Rokhsar D.S."/>
        </authorList>
    </citation>
    <scope>NUCLEOTIDE SEQUENCE [LARGE SCALE GENOMIC DNA]</scope>
    <source>
        <strain evidence="3">cv. AM560-2</strain>
    </source>
</reference>
<protein>
    <submittedName>
        <fullName evidence="2">Uncharacterized protein</fullName>
    </submittedName>
</protein>
<organism evidence="2 3">
    <name type="scientific">Manihot esculenta</name>
    <name type="common">Cassava</name>
    <name type="synonym">Jatropha manihot</name>
    <dbReference type="NCBI Taxonomy" id="3983"/>
    <lineage>
        <taxon>Eukaryota</taxon>
        <taxon>Viridiplantae</taxon>
        <taxon>Streptophyta</taxon>
        <taxon>Embryophyta</taxon>
        <taxon>Tracheophyta</taxon>
        <taxon>Spermatophyta</taxon>
        <taxon>Magnoliopsida</taxon>
        <taxon>eudicotyledons</taxon>
        <taxon>Gunneridae</taxon>
        <taxon>Pentapetalae</taxon>
        <taxon>rosids</taxon>
        <taxon>fabids</taxon>
        <taxon>Malpighiales</taxon>
        <taxon>Euphorbiaceae</taxon>
        <taxon>Crotonoideae</taxon>
        <taxon>Manihoteae</taxon>
        <taxon>Manihot</taxon>
    </lineage>
</organism>
<feature type="compositionally biased region" description="Basic and acidic residues" evidence="1">
    <location>
        <begin position="179"/>
        <end position="192"/>
    </location>
</feature>
<dbReference type="PANTHER" id="PTHR33673">
    <property type="entry name" value="SUPPRESSOR SRP40-LIKE PROTEIN"/>
    <property type="match status" value="1"/>
</dbReference>
<evidence type="ECO:0000313" key="2">
    <source>
        <dbReference type="EMBL" id="OAY56914.1"/>
    </source>
</evidence>
<sequence>MDSEHGFVTKKHLTNSEEANDGAVIIPEHKFLVNSPSSSSESSMDSSYVEKEDPSDTIQKSKQANLDPKGQVSGHNASTSIHEPSAAIYPQNQISKQSEDYDPNRIPASVFARTPMEWSVASTESLFSLHMGNSSFSRDSGFMQYKSGELHKFDETNSPPPAPLPIIVEKVLEKKIQDISEDSKVTEEKPVEPAKAVVKPELPPNNTKAVPVGTEKSISQEKASPAEDLRQSSSSTQSFKFPLFEANAAGSDSVKVVKEKQSSMKQPNPGTPPDPNPRGSSWFSCFSCCSFGC</sequence>